<accession>A0ABP8N706</accession>
<keyword evidence="3" id="KW-1185">Reference proteome</keyword>
<dbReference type="Proteomes" id="UP001500067">
    <property type="component" value="Unassembled WGS sequence"/>
</dbReference>
<organism evidence="2 3">
    <name type="scientific">Nemorincola caseinilytica</name>
    <dbReference type="NCBI Taxonomy" id="2054315"/>
    <lineage>
        <taxon>Bacteria</taxon>
        <taxon>Pseudomonadati</taxon>
        <taxon>Bacteroidota</taxon>
        <taxon>Chitinophagia</taxon>
        <taxon>Chitinophagales</taxon>
        <taxon>Chitinophagaceae</taxon>
        <taxon>Nemorincola</taxon>
    </lineage>
</organism>
<proteinExistence type="predicted"/>
<name>A0ABP8N706_9BACT</name>
<comment type="caution">
    <text evidence="2">The sequence shown here is derived from an EMBL/GenBank/DDBJ whole genome shotgun (WGS) entry which is preliminary data.</text>
</comment>
<feature type="region of interest" description="Disordered" evidence="1">
    <location>
        <begin position="192"/>
        <end position="233"/>
    </location>
</feature>
<feature type="compositionally biased region" description="Low complexity" evidence="1">
    <location>
        <begin position="101"/>
        <end position="114"/>
    </location>
</feature>
<gene>
    <name evidence="2" type="ORF">GCM10023093_04740</name>
</gene>
<dbReference type="RefSeq" id="WP_345077967.1">
    <property type="nucleotide sequence ID" value="NZ_BAABFA010000005.1"/>
</dbReference>
<feature type="region of interest" description="Disordered" evidence="1">
    <location>
        <begin position="101"/>
        <end position="120"/>
    </location>
</feature>
<evidence type="ECO:0000313" key="3">
    <source>
        <dbReference type="Proteomes" id="UP001500067"/>
    </source>
</evidence>
<reference evidence="3" key="1">
    <citation type="journal article" date="2019" name="Int. J. Syst. Evol. Microbiol.">
        <title>The Global Catalogue of Microorganisms (GCM) 10K type strain sequencing project: providing services to taxonomists for standard genome sequencing and annotation.</title>
        <authorList>
            <consortium name="The Broad Institute Genomics Platform"/>
            <consortium name="The Broad Institute Genome Sequencing Center for Infectious Disease"/>
            <person name="Wu L."/>
            <person name="Ma J."/>
        </authorList>
    </citation>
    <scope>NUCLEOTIDE SEQUENCE [LARGE SCALE GENOMIC DNA]</scope>
    <source>
        <strain evidence="3">JCM 32105</strain>
    </source>
</reference>
<dbReference type="EMBL" id="BAABFA010000005">
    <property type="protein sequence ID" value="GAA4460969.1"/>
    <property type="molecule type" value="Genomic_DNA"/>
</dbReference>
<sequence>MDKKQKHIDDLFRDKLGTYTEAPPPDAWYDMGKKLDTLVPHSPVQPYRWLGHVGIASLIVALGVSVVSRFVGNNEGSVAVADNKQVISNIDNAATADVSTAASASPEAAVSETPGNKNEGEDKYIAVNARTADALGFGESYSENADNEYIEGVTEIKKESAHDDMSSQSGNGTGAYTSAITTTRNDTYGNVYNSTHGTGGNEDAVTGSLYNTSSEQRKSYEDQEFNSNKNELTPSTKVNDIVSTDDHFIAPKNVADIARKNKMAGIERWEIGVKAGYERGFDNVAATAYVVSPYVSYKVSPKVAIMVQPAVKMAHAREHNIGNTQSYYRVNNDTRITAVESFTTSRVEGTSVVFYNNTRFRYTQTHDEVTKANRTGGNYMQYELPVLLNYKITSKLSVYGGANMVYSKLQGVTEHTSMNAGIVRTVDTLITARNTPVAPDAGDVITYTGTPISEYAGPVYPATRESQLRIGATVGISYAYSNRWLVDAMVQKTPAPANVKNGYNINAPLSAPGFRVSIGYKIKK</sequence>
<evidence type="ECO:0000256" key="1">
    <source>
        <dbReference type="SAM" id="MobiDB-lite"/>
    </source>
</evidence>
<evidence type="ECO:0008006" key="4">
    <source>
        <dbReference type="Google" id="ProtNLM"/>
    </source>
</evidence>
<protein>
    <recommendedName>
        <fullName evidence="4">Outer membrane protein beta-barrel domain-containing protein</fullName>
    </recommendedName>
</protein>
<evidence type="ECO:0000313" key="2">
    <source>
        <dbReference type="EMBL" id="GAA4460969.1"/>
    </source>
</evidence>